<evidence type="ECO:0000313" key="2">
    <source>
        <dbReference type="Proteomes" id="UP000198749"/>
    </source>
</evidence>
<sequence length="89" mass="9549">MTIRIANNALENCFSIDQVVELINDEMSTDATAEMVATAYAMNAAKDAGYGYDEDSLSAHLDCLVESGAEFDYQEALSSAIAESSILND</sequence>
<proteinExistence type="predicted"/>
<dbReference type="RefSeq" id="WP_091356447.1">
    <property type="nucleotide sequence ID" value="NZ_AP025284.1"/>
</dbReference>
<gene>
    <name evidence="1" type="ORF">SAMN03080615_01635</name>
</gene>
<protein>
    <submittedName>
        <fullName evidence="1">Uncharacterized protein</fullName>
    </submittedName>
</protein>
<keyword evidence="2" id="KW-1185">Reference proteome</keyword>
<name>A0A1H9GF90_9GAMM</name>
<dbReference type="EMBL" id="FOGB01000004">
    <property type="protein sequence ID" value="SEQ48488.1"/>
    <property type="molecule type" value="Genomic_DNA"/>
</dbReference>
<dbReference type="Proteomes" id="UP000198749">
    <property type="component" value="Unassembled WGS sequence"/>
</dbReference>
<organism evidence="1 2">
    <name type="scientific">Amphritea atlantica</name>
    <dbReference type="NCBI Taxonomy" id="355243"/>
    <lineage>
        <taxon>Bacteria</taxon>
        <taxon>Pseudomonadati</taxon>
        <taxon>Pseudomonadota</taxon>
        <taxon>Gammaproteobacteria</taxon>
        <taxon>Oceanospirillales</taxon>
        <taxon>Oceanospirillaceae</taxon>
        <taxon>Amphritea</taxon>
    </lineage>
</organism>
<dbReference type="STRING" id="355243.SAMN03080615_01635"/>
<reference evidence="2" key="1">
    <citation type="submission" date="2016-10" db="EMBL/GenBank/DDBJ databases">
        <authorList>
            <person name="Varghese N."/>
            <person name="Submissions S."/>
        </authorList>
    </citation>
    <scope>NUCLEOTIDE SEQUENCE [LARGE SCALE GENOMIC DNA]</scope>
    <source>
        <strain evidence="2">DSM 18887</strain>
    </source>
</reference>
<dbReference type="CDD" id="cd22257">
    <property type="entry name" value="AcrIF6-like"/>
    <property type="match status" value="1"/>
</dbReference>
<evidence type="ECO:0000313" key="1">
    <source>
        <dbReference type="EMBL" id="SEQ48488.1"/>
    </source>
</evidence>
<dbReference type="AlphaFoldDB" id="A0A1H9GF90"/>
<accession>A0A1H9GF90</accession>